<evidence type="ECO:0000313" key="3">
    <source>
        <dbReference type="Proteomes" id="UP000515913"/>
    </source>
</evidence>
<feature type="transmembrane region" description="Helical" evidence="1">
    <location>
        <begin position="39"/>
        <end position="55"/>
    </location>
</feature>
<keyword evidence="1" id="KW-1133">Transmembrane helix</keyword>
<dbReference type="RefSeq" id="WP_176837946.1">
    <property type="nucleotide sequence ID" value="NZ_CP060637.1"/>
</dbReference>
<feature type="transmembrane region" description="Helical" evidence="1">
    <location>
        <begin position="123"/>
        <end position="141"/>
    </location>
</feature>
<dbReference type="InterPro" id="IPR009323">
    <property type="entry name" value="DUF979"/>
</dbReference>
<gene>
    <name evidence="2" type="ORF">H9Q81_07450</name>
</gene>
<name>A0A7G9GVF8_9FUSO</name>
<dbReference type="KEGG" id="fho:H9Q81_07450"/>
<sequence length="306" mass="32207">MNIANVILEIMYIICGIVLIIGGIYSYTDRKNPKRIGSSLFWVLFGIVFIAGPYLNKALVGGILVFMGILTVTKSVAVGSLSNSSEEKREKRAKKIGNKLFIPALSIGVVAFAVAQFTSLGGLVGLGFGSLVAVILTFIVTKEEPSYFLYDSSRILHQMGPTVILPQLLGALGAVFSAAGVGEVIAGFMGGIIPADSRLMGVVGYCVAMAIFTMIMGNAFAAFAVITAGIGVPFVIKLGGNPALVGALGLTAGYCGTLMTPMAANFNIVPASLLEMKNRNGVIFTQFPVAILMLIAHIIVMYMFAF</sequence>
<feature type="transmembrane region" description="Helical" evidence="1">
    <location>
        <begin position="283"/>
        <end position="305"/>
    </location>
</feature>
<keyword evidence="1" id="KW-0812">Transmembrane</keyword>
<evidence type="ECO:0000313" key="2">
    <source>
        <dbReference type="EMBL" id="QNM14790.1"/>
    </source>
</evidence>
<dbReference type="Proteomes" id="UP000515913">
    <property type="component" value="Chromosome"/>
</dbReference>
<proteinExistence type="predicted"/>
<protein>
    <submittedName>
        <fullName evidence="2">DUF979 domain-containing protein</fullName>
    </submittedName>
</protein>
<accession>A0A7G9GVF8</accession>
<organism evidence="2 3">
    <name type="scientific">Fusobacterium hominis</name>
    <dbReference type="NCBI Taxonomy" id="2764326"/>
    <lineage>
        <taxon>Bacteria</taxon>
        <taxon>Fusobacteriati</taxon>
        <taxon>Fusobacteriota</taxon>
        <taxon>Fusobacteriia</taxon>
        <taxon>Fusobacteriales</taxon>
        <taxon>Fusobacteriaceae</taxon>
        <taxon>Fusobacterium</taxon>
    </lineage>
</organism>
<dbReference type="Pfam" id="PF06166">
    <property type="entry name" value="DUF979"/>
    <property type="match status" value="1"/>
</dbReference>
<feature type="transmembrane region" description="Helical" evidence="1">
    <location>
        <begin position="61"/>
        <end position="79"/>
    </location>
</feature>
<evidence type="ECO:0000256" key="1">
    <source>
        <dbReference type="SAM" id="Phobius"/>
    </source>
</evidence>
<keyword evidence="3" id="KW-1185">Reference proteome</keyword>
<feature type="transmembrane region" description="Helical" evidence="1">
    <location>
        <begin position="6"/>
        <end position="27"/>
    </location>
</feature>
<feature type="transmembrane region" description="Helical" evidence="1">
    <location>
        <begin position="202"/>
        <end position="231"/>
    </location>
</feature>
<feature type="transmembrane region" description="Helical" evidence="1">
    <location>
        <begin position="243"/>
        <end position="263"/>
    </location>
</feature>
<dbReference type="AlphaFoldDB" id="A0A7G9GVF8"/>
<dbReference type="EMBL" id="CP060637">
    <property type="protein sequence ID" value="QNM14790.1"/>
    <property type="molecule type" value="Genomic_DNA"/>
</dbReference>
<reference evidence="2 3" key="1">
    <citation type="submission" date="2020-08" db="EMBL/GenBank/DDBJ databases">
        <authorList>
            <person name="Liu C."/>
            <person name="Sun Q."/>
        </authorList>
    </citation>
    <scope>NUCLEOTIDE SEQUENCE [LARGE SCALE GENOMIC DNA]</scope>
    <source>
        <strain evidence="2 3">NSJ-57</strain>
    </source>
</reference>
<keyword evidence="1" id="KW-0472">Membrane</keyword>